<evidence type="ECO:0008006" key="2">
    <source>
        <dbReference type="Google" id="ProtNLM"/>
    </source>
</evidence>
<reference evidence="1" key="1">
    <citation type="submission" date="2021-01" db="EMBL/GenBank/DDBJ databases">
        <authorList>
            <person name="Corre E."/>
            <person name="Pelletier E."/>
            <person name="Niang G."/>
            <person name="Scheremetjew M."/>
            <person name="Finn R."/>
            <person name="Kale V."/>
            <person name="Holt S."/>
            <person name="Cochrane G."/>
            <person name="Meng A."/>
            <person name="Brown T."/>
            <person name="Cohen L."/>
        </authorList>
    </citation>
    <scope>NUCLEOTIDE SEQUENCE</scope>
    <source>
        <strain evidence="1">CCMP1243</strain>
    </source>
</reference>
<gene>
    <name evidence="1" type="ORF">RMAR1173_LOCUS9214</name>
</gene>
<dbReference type="Gene3D" id="3.10.20.90">
    <property type="entry name" value="Phosphatidylinositol 3-kinase Catalytic Subunit, Chain A, domain 1"/>
    <property type="match status" value="1"/>
</dbReference>
<evidence type="ECO:0000313" key="1">
    <source>
        <dbReference type="EMBL" id="CAD9684137.1"/>
    </source>
</evidence>
<dbReference type="SUPFAM" id="SSF54236">
    <property type="entry name" value="Ubiquitin-like"/>
    <property type="match status" value="1"/>
</dbReference>
<dbReference type="PANTHER" id="PTHR41749">
    <property type="entry name" value="UBIQUITIN-LIKE DOMAIN-CONTAINING PROTEIN"/>
    <property type="match status" value="1"/>
</dbReference>
<organism evidence="1">
    <name type="scientific">Rhizochromulina marina</name>
    <dbReference type="NCBI Taxonomy" id="1034831"/>
    <lineage>
        <taxon>Eukaryota</taxon>
        <taxon>Sar</taxon>
        <taxon>Stramenopiles</taxon>
        <taxon>Ochrophyta</taxon>
        <taxon>Dictyochophyceae</taxon>
        <taxon>Rhizochromulinales</taxon>
        <taxon>Rhizochromulina</taxon>
    </lineage>
</organism>
<sequence length="135" mass="14688">MAYDVVPDAKAEFEPGRKLTGLGLDLSLASASKGSPRLQEEDLVLQRATEPVIVVFDLPDGSQVEHKFQMGQTIEVLKSFVASECGIPMGGQDLFLEGLQQPLMDPLTLLDYSQIDPASEVLVRVEGTMHMSAKK</sequence>
<accession>A0A7S2RY85</accession>
<dbReference type="PANTHER" id="PTHR41749:SF1">
    <property type="entry name" value="UBIQUITIN-LIKE DOMAIN-CONTAINING PROTEIN"/>
    <property type="match status" value="1"/>
</dbReference>
<protein>
    <recommendedName>
        <fullName evidence="2">Ubiquitin-like domain-containing protein</fullName>
    </recommendedName>
</protein>
<name>A0A7S2RY85_9STRA</name>
<dbReference type="AlphaFoldDB" id="A0A7S2RY85"/>
<dbReference type="EMBL" id="HBHJ01014071">
    <property type="protein sequence ID" value="CAD9684137.1"/>
    <property type="molecule type" value="Transcribed_RNA"/>
</dbReference>
<proteinExistence type="predicted"/>
<dbReference type="InterPro" id="IPR029071">
    <property type="entry name" value="Ubiquitin-like_domsf"/>
</dbReference>